<sequence length="524" mass="60005">MEIFQTLPTVVRQNPEENFQIVRADLVLGDKLSLAVDILNMSEEIGTGINFAVKFKDQFDNPLFNGLEWSFSASGFEALPHKIYYIKTFTLDSRFTEARAVEIRIEKVQLKNSKIYKYDKDYEYEFILPVITSQKMEKIKSTLGPEINTYGENTIYGWRCVCGALNGKDEEECKNCKRNKNFVLNNLTEPLINLKMLNLLTLNENEDKEKLKSSLTQTTLSKVVPSPEEIEEKRINEPNQNYRREKSLTLFFSKLIKFLWIIILILSLSFAGLKLVFRFNDKELLTSGINSIEEGSYDKALKEFMSIRNKNLSKEKIDQARALIKSDRANKEGDNFIISGDYLNAAKSFRKVIEEDGKNYKSAQDKILGLEKIFLDRAKREVQENNPEKAKNTLSSFLQVIPESAKATALLEELKGQKTENSGKIDEKTESEEEDKTRADLVSQGQALLNSYQKVLWDNANLRKGPSINSEIITSLSKGTDLYIKDTKIEGNKRIWCLVETKNEKTGESFEGWISNKVMEAAEK</sequence>
<dbReference type="InterPro" id="IPR003646">
    <property type="entry name" value="SH3-like_bac-type"/>
</dbReference>
<dbReference type="Gene3D" id="1.25.40.10">
    <property type="entry name" value="Tetratricopeptide repeat domain"/>
    <property type="match status" value="1"/>
</dbReference>
<name>A0ABU0AVQ4_9FIRM</name>
<dbReference type="Pfam" id="PF08239">
    <property type="entry name" value="SH3_3"/>
    <property type="match status" value="1"/>
</dbReference>
<evidence type="ECO:0000256" key="2">
    <source>
        <dbReference type="SAM" id="Phobius"/>
    </source>
</evidence>
<comment type="caution">
    <text evidence="4">The sequence shown here is derived from an EMBL/GenBank/DDBJ whole genome shotgun (WGS) entry which is preliminary data.</text>
</comment>
<proteinExistence type="predicted"/>
<dbReference type="Gene3D" id="2.30.30.40">
    <property type="entry name" value="SH3 Domains"/>
    <property type="match status" value="1"/>
</dbReference>
<keyword evidence="2" id="KW-0812">Transmembrane</keyword>
<feature type="domain" description="SH3b" evidence="3">
    <location>
        <begin position="449"/>
        <end position="518"/>
    </location>
</feature>
<keyword evidence="2" id="KW-0472">Membrane</keyword>
<keyword evidence="2" id="KW-1133">Transmembrane helix</keyword>
<keyword evidence="5" id="KW-1185">Reference proteome</keyword>
<evidence type="ECO:0000259" key="3">
    <source>
        <dbReference type="PROSITE" id="PS51781"/>
    </source>
</evidence>
<reference evidence="4 5" key="1">
    <citation type="submission" date="2023-07" db="EMBL/GenBank/DDBJ databases">
        <title>Genomic Encyclopedia of Type Strains, Phase IV (KMG-IV): sequencing the most valuable type-strain genomes for metagenomic binning, comparative biology and taxonomic classification.</title>
        <authorList>
            <person name="Goeker M."/>
        </authorList>
    </citation>
    <scope>NUCLEOTIDE SEQUENCE [LARGE SCALE GENOMIC DNA]</scope>
    <source>
        <strain evidence="4 5">DSM 22616</strain>
    </source>
</reference>
<gene>
    <name evidence="4" type="ORF">J2S72_001139</name>
</gene>
<protein>
    <recommendedName>
        <fullName evidence="3">SH3b domain-containing protein</fullName>
    </recommendedName>
</protein>
<evidence type="ECO:0000313" key="4">
    <source>
        <dbReference type="EMBL" id="MDQ0275115.1"/>
    </source>
</evidence>
<dbReference type="PROSITE" id="PS51781">
    <property type="entry name" value="SH3B"/>
    <property type="match status" value="1"/>
</dbReference>
<dbReference type="InterPro" id="IPR011990">
    <property type="entry name" value="TPR-like_helical_dom_sf"/>
</dbReference>
<feature type="compositionally biased region" description="Basic and acidic residues" evidence="1">
    <location>
        <begin position="417"/>
        <end position="428"/>
    </location>
</feature>
<dbReference type="Proteomes" id="UP001236559">
    <property type="component" value="Unassembled WGS sequence"/>
</dbReference>
<evidence type="ECO:0000256" key="1">
    <source>
        <dbReference type="SAM" id="MobiDB-lite"/>
    </source>
</evidence>
<dbReference type="RefSeq" id="WP_023056047.1">
    <property type="nucleotide sequence ID" value="NZ_JAUSTN010000005.1"/>
</dbReference>
<dbReference type="EMBL" id="JAUSTN010000005">
    <property type="protein sequence ID" value="MDQ0275115.1"/>
    <property type="molecule type" value="Genomic_DNA"/>
</dbReference>
<accession>A0ABU0AVQ4</accession>
<organism evidence="4 5">
    <name type="scientific">Peptoniphilus koenoeneniae</name>
    <dbReference type="NCBI Taxonomy" id="507751"/>
    <lineage>
        <taxon>Bacteria</taxon>
        <taxon>Bacillati</taxon>
        <taxon>Bacillota</taxon>
        <taxon>Tissierellia</taxon>
        <taxon>Tissierellales</taxon>
        <taxon>Peptoniphilaceae</taxon>
        <taxon>Peptoniphilus</taxon>
    </lineage>
</organism>
<feature type="region of interest" description="Disordered" evidence="1">
    <location>
        <begin position="417"/>
        <end position="437"/>
    </location>
</feature>
<evidence type="ECO:0000313" key="5">
    <source>
        <dbReference type="Proteomes" id="UP001236559"/>
    </source>
</evidence>
<feature type="transmembrane region" description="Helical" evidence="2">
    <location>
        <begin position="258"/>
        <end position="277"/>
    </location>
</feature>